<dbReference type="AlphaFoldDB" id="A0A6A7A3P3"/>
<organism evidence="17 18">
    <name type="scientific">Ophiobolus disseminans</name>
    <dbReference type="NCBI Taxonomy" id="1469910"/>
    <lineage>
        <taxon>Eukaryota</taxon>
        <taxon>Fungi</taxon>
        <taxon>Dikarya</taxon>
        <taxon>Ascomycota</taxon>
        <taxon>Pezizomycotina</taxon>
        <taxon>Dothideomycetes</taxon>
        <taxon>Pleosporomycetidae</taxon>
        <taxon>Pleosporales</taxon>
        <taxon>Pleosporineae</taxon>
        <taxon>Phaeosphaeriaceae</taxon>
        <taxon>Ophiobolus</taxon>
    </lineage>
</organism>
<dbReference type="InterPro" id="IPR001650">
    <property type="entry name" value="Helicase_C-like"/>
</dbReference>
<dbReference type="InterPro" id="IPR000629">
    <property type="entry name" value="RNA-helicase_DEAD-box_CS"/>
</dbReference>
<dbReference type="EMBL" id="MU006223">
    <property type="protein sequence ID" value="KAF2827940.1"/>
    <property type="molecule type" value="Genomic_DNA"/>
</dbReference>
<dbReference type="EC" id="3.6.4.13" evidence="2"/>
<dbReference type="Pfam" id="PF00270">
    <property type="entry name" value="DEAD"/>
    <property type="match status" value="1"/>
</dbReference>
<dbReference type="Gene3D" id="3.40.50.300">
    <property type="entry name" value="P-loop containing nucleotide triphosphate hydrolases"/>
    <property type="match status" value="2"/>
</dbReference>
<evidence type="ECO:0000256" key="5">
    <source>
        <dbReference type="ARBA" id="ARBA00022801"/>
    </source>
</evidence>
<proteinExistence type="predicted"/>
<dbReference type="InterPro" id="IPR050079">
    <property type="entry name" value="DEAD_box_RNA_helicase"/>
</dbReference>
<name>A0A6A7A3P3_9PLEO</name>
<reference evidence="17" key="1">
    <citation type="journal article" date="2020" name="Stud. Mycol.">
        <title>101 Dothideomycetes genomes: a test case for predicting lifestyles and emergence of pathogens.</title>
        <authorList>
            <person name="Haridas S."/>
            <person name="Albert R."/>
            <person name="Binder M."/>
            <person name="Bloem J."/>
            <person name="Labutti K."/>
            <person name="Salamov A."/>
            <person name="Andreopoulos B."/>
            <person name="Baker S."/>
            <person name="Barry K."/>
            <person name="Bills G."/>
            <person name="Bluhm B."/>
            <person name="Cannon C."/>
            <person name="Castanera R."/>
            <person name="Culley D."/>
            <person name="Daum C."/>
            <person name="Ezra D."/>
            <person name="Gonzalez J."/>
            <person name="Henrissat B."/>
            <person name="Kuo A."/>
            <person name="Liang C."/>
            <person name="Lipzen A."/>
            <person name="Lutzoni F."/>
            <person name="Magnuson J."/>
            <person name="Mondo S."/>
            <person name="Nolan M."/>
            <person name="Ohm R."/>
            <person name="Pangilinan J."/>
            <person name="Park H.-J."/>
            <person name="Ramirez L."/>
            <person name="Alfaro M."/>
            <person name="Sun H."/>
            <person name="Tritt A."/>
            <person name="Yoshinaga Y."/>
            <person name="Zwiers L.-H."/>
            <person name="Turgeon B."/>
            <person name="Goodwin S."/>
            <person name="Spatafora J."/>
            <person name="Crous P."/>
            <person name="Grigoriev I."/>
        </authorList>
    </citation>
    <scope>NUCLEOTIDE SEQUENCE</scope>
    <source>
        <strain evidence="17">CBS 113818</strain>
    </source>
</reference>
<evidence type="ECO:0000256" key="6">
    <source>
        <dbReference type="ARBA" id="ARBA00022806"/>
    </source>
</evidence>
<keyword evidence="18" id="KW-1185">Reference proteome</keyword>
<feature type="region of interest" description="Disordered" evidence="13">
    <location>
        <begin position="1"/>
        <end position="100"/>
    </location>
</feature>
<keyword evidence="3" id="KW-0690">Ribosome biogenesis</keyword>
<keyword evidence="6" id="KW-0347">Helicase</keyword>
<evidence type="ECO:0000313" key="18">
    <source>
        <dbReference type="Proteomes" id="UP000799424"/>
    </source>
</evidence>
<dbReference type="GO" id="GO:0005829">
    <property type="term" value="C:cytosol"/>
    <property type="evidence" value="ECO:0007669"/>
    <property type="project" value="TreeGrafter"/>
</dbReference>
<feature type="compositionally biased region" description="Acidic residues" evidence="13">
    <location>
        <begin position="218"/>
        <end position="229"/>
    </location>
</feature>
<feature type="domain" description="Helicase C-terminal" evidence="15">
    <location>
        <begin position="515"/>
        <end position="672"/>
    </location>
</feature>
<dbReference type="GO" id="GO:0010467">
    <property type="term" value="P:gene expression"/>
    <property type="evidence" value="ECO:0007669"/>
    <property type="project" value="UniProtKB-ARBA"/>
</dbReference>
<dbReference type="Proteomes" id="UP000799424">
    <property type="component" value="Unassembled WGS sequence"/>
</dbReference>
<feature type="domain" description="DEAD-box RNA helicase Q" evidence="16">
    <location>
        <begin position="283"/>
        <end position="311"/>
    </location>
</feature>
<sequence length="807" mass="89428">MAPKIDDDFVFTISDHDDVSDDGGTEDIAAAAKLSGRGKKRKHTEDPDLNVKPKEAPSKKAKKDKKKGKKGKTEPEPAEDESDLEIAHPGEDVEQNDDIASDFEFAVGDIDTGFVEEFDGWGNEQGTVGREQTAEKRSAAVDVDDIIERRRSKKKALEEVLSDEEEGPEEGDFTGFGDDDELLADDAFGMGAESDSEEEADEDEQAAGDAGSKLVDGSGDEDEGSEDDEAAHVPHPMDLEGAESDDEARSEQEDAVEAKKAAAFFAPEESVFGKKKKGAKSTGSFHAMSLSRPIQKGLAAVGFTEPTPIQSKTIPIAMQGKDVVGGAETGSGKTAAFLIPILERLLYRPKKVPTTRVAIFMPTRELAVQCFNVATKLASFTDITFALLAGGFSSREQEAMLKTRPDVVIATPGRFIDHMHNTAAFQVEHLEILVLDEADRMLEEGFESQLNEILTTIPKSRQTMLFSATMTSTVDKLIHIGMDKPVRLMVDAKKHTVAGLTQEFIRLRQGKEDKRLAYLMYICEKIYTERVIIFFRQKKEAHKVRVVFALCGLKASELHGNMSQDQRIQSVEAFRSGKSSYLLATDVASRGLDIKNVSTVINYEAPQTHDIYMHRVGRTARAGRSGRACTLAAEPDRKVVKQAVKASRDQGAKVVSRQVPVEETDRWMGKLRDLEDEIEEVLKEEKEERTLSITERDLKRGMNLIEHEDEIKSRPKRVWFESEKEKMTEREKGAAALNAPAGGSVKQKKKKKLSGKDKKKLEAKDVRSDGKVWKKGKEDRGMDTAKAKEKQAHAKNKSKRISKFHKK</sequence>
<dbReference type="PANTHER" id="PTHR47959">
    <property type="entry name" value="ATP-DEPENDENT RNA HELICASE RHLE-RELATED"/>
    <property type="match status" value="1"/>
</dbReference>
<keyword evidence="9" id="KW-0539">Nucleus</keyword>
<comment type="catalytic activity">
    <reaction evidence="10">
        <text>ATP + H2O = ADP + phosphate + H(+)</text>
        <dbReference type="Rhea" id="RHEA:13065"/>
        <dbReference type="ChEBI" id="CHEBI:15377"/>
        <dbReference type="ChEBI" id="CHEBI:15378"/>
        <dbReference type="ChEBI" id="CHEBI:30616"/>
        <dbReference type="ChEBI" id="CHEBI:43474"/>
        <dbReference type="ChEBI" id="CHEBI:456216"/>
        <dbReference type="EC" id="3.6.4.13"/>
    </reaction>
</comment>
<feature type="compositionally biased region" description="Basic residues" evidence="13">
    <location>
        <begin position="59"/>
        <end position="70"/>
    </location>
</feature>
<dbReference type="PANTHER" id="PTHR47959:SF1">
    <property type="entry name" value="ATP-DEPENDENT RNA HELICASE DBPA"/>
    <property type="match status" value="1"/>
</dbReference>
<evidence type="ECO:0000256" key="10">
    <source>
        <dbReference type="ARBA" id="ARBA00047984"/>
    </source>
</evidence>
<dbReference type="PROSITE" id="PS51192">
    <property type="entry name" value="HELICASE_ATP_BIND_1"/>
    <property type="match status" value="1"/>
</dbReference>
<keyword evidence="12" id="KW-0175">Coiled coil</keyword>
<dbReference type="Pfam" id="PF00271">
    <property type="entry name" value="Helicase_C"/>
    <property type="match status" value="1"/>
</dbReference>
<feature type="short sequence motif" description="Q motif" evidence="11">
    <location>
        <begin position="283"/>
        <end position="311"/>
    </location>
</feature>
<evidence type="ECO:0000259" key="15">
    <source>
        <dbReference type="PROSITE" id="PS51194"/>
    </source>
</evidence>
<feature type="domain" description="Helicase ATP-binding" evidence="14">
    <location>
        <begin position="314"/>
        <end position="488"/>
    </location>
</feature>
<evidence type="ECO:0000259" key="14">
    <source>
        <dbReference type="PROSITE" id="PS51192"/>
    </source>
</evidence>
<evidence type="ECO:0000256" key="4">
    <source>
        <dbReference type="ARBA" id="ARBA00022741"/>
    </source>
</evidence>
<feature type="compositionally biased region" description="Basic and acidic residues" evidence="13">
    <location>
        <begin position="754"/>
        <end position="792"/>
    </location>
</feature>
<gene>
    <name evidence="17" type="ORF">CC86DRAFT_347810</name>
</gene>
<dbReference type="CDD" id="cd18787">
    <property type="entry name" value="SF2_C_DEAD"/>
    <property type="match status" value="1"/>
</dbReference>
<feature type="compositionally biased region" description="Acidic residues" evidence="13">
    <location>
        <begin position="194"/>
        <end position="206"/>
    </location>
</feature>
<keyword evidence="8" id="KW-0694">RNA-binding</keyword>
<dbReference type="PROSITE" id="PS00039">
    <property type="entry name" value="DEAD_ATP_HELICASE"/>
    <property type="match status" value="1"/>
</dbReference>
<evidence type="ECO:0000256" key="3">
    <source>
        <dbReference type="ARBA" id="ARBA00022517"/>
    </source>
</evidence>
<feature type="compositionally biased region" description="Basic and acidic residues" evidence="13">
    <location>
        <begin position="43"/>
        <end position="58"/>
    </location>
</feature>
<feature type="coiled-coil region" evidence="12">
    <location>
        <begin position="664"/>
        <end position="691"/>
    </location>
</feature>
<feature type="region of interest" description="Disordered" evidence="13">
    <location>
        <begin position="118"/>
        <end position="256"/>
    </location>
</feature>
<dbReference type="GO" id="GO:0003723">
    <property type="term" value="F:RNA binding"/>
    <property type="evidence" value="ECO:0007669"/>
    <property type="project" value="UniProtKB-KW"/>
</dbReference>
<dbReference type="GO" id="GO:0003724">
    <property type="term" value="F:RNA helicase activity"/>
    <property type="evidence" value="ECO:0007669"/>
    <property type="project" value="UniProtKB-EC"/>
</dbReference>
<dbReference type="InterPro" id="IPR014014">
    <property type="entry name" value="RNA_helicase_DEAD_Q_motif"/>
</dbReference>
<keyword evidence="7" id="KW-0067">ATP-binding</keyword>
<dbReference type="InterPro" id="IPR014001">
    <property type="entry name" value="Helicase_ATP-bd"/>
</dbReference>
<dbReference type="InterPro" id="IPR027417">
    <property type="entry name" value="P-loop_NTPase"/>
</dbReference>
<evidence type="ECO:0000256" key="8">
    <source>
        <dbReference type="ARBA" id="ARBA00022884"/>
    </source>
</evidence>
<evidence type="ECO:0000256" key="2">
    <source>
        <dbReference type="ARBA" id="ARBA00012552"/>
    </source>
</evidence>
<evidence type="ECO:0000313" key="17">
    <source>
        <dbReference type="EMBL" id="KAF2827940.1"/>
    </source>
</evidence>
<dbReference type="GO" id="GO:0042254">
    <property type="term" value="P:ribosome biogenesis"/>
    <property type="evidence" value="ECO:0007669"/>
    <property type="project" value="UniProtKB-KW"/>
</dbReference>
<evidence type="ECO:0000256" key="12">
    <source>
        <dbReference type="SAM" id="Coils"/>
    </source>
</evidence>
<dbReference type="PROSITE" id="PS51194">
    <property type="entry name" value="HELICASE_CTER"/>
    <property type="match status" value="1"/>
</dbReference>
<evidence type="ECO:0000256" key="1">
    <source>
        <dbReference type="ARBA" id="ARBA00004123"/>
    </source>
</evidence>
<evidence type="ECO:0000256" key="7">
    <source>
        <dbReference type="ARBA" id="ARBA00022840"/>
    </source>
</evidence>
<feature type="compositionally biased region" description="Basic and acidic residues" evidence="13">
    <location>
        <begin position="247"/>
        <end position="256"/>
    </location>
</feature>
<feature type="compositionally biased region" description="Basic residues" evidence="13">
    <location>
        <begin position="793"/>
        <end position="807"/>
    </location>
</feature>
<dbReference type="SUPFAM" id="SSF52540">
    <property type="entry name" value="P-loop containing nucleoside triphosphate hydrolases"/>
    <property type="match status" value="2"/>
</dbReference>
<keyword evidence="5" id="KW-0378">Hydrolase</keyword>
<dbReference type="PROSITE" id="PS51195">
    <property type="entry name" value="Q_MOTIF"/>
    <property type="match status" value="1"/>
</dbReference>
<evidence type="ECO:0000259" key="16">
    <source>
        <dbReference type="PROSITE" id="PS51195"/>
    </source>
</evidence>
<dbReference type="CDD" id="cd17947">
    <property type="entry name" value="DEADc_DDX27"/>
    <property type="match status" value="1"/>
</dbReference>
<protein>
    <recommendedName>
        <fullName evidence="2">RNA helicase</fullName>
        <ecNumber evidence="2">3.6.4.13</ecNumber>
    </recommendedName>
</protein>
<dbReference type="SMART" id="SM00490">
    <property type="entry name" value="HELICc"/>
    <property type="match status" value="1"/>
</dbReference>
<dbReference type="GO" id="GO:0005634">
    <property type="term" value="C:nucleus"/>
    <property type="evidence" value="ECO:0007669"/>
    <property type="project" value="UniProtKB-SubCell"/>
</dbReference>
<dbReference type="InterPro" id="IPR011545">
    <property type="entry name" value="DEAD/DEAH_box_helicase_dom"/>
</dbReference>
<evidence type="ECO:0000256" key="11">
    <source>
        <dbReference type="PROSITE-ProRule" id="PRU00552"/>
    </source>
</evidence>
<dbReference type="OrthoDB" id="10259843at2759"/>
<keyword evidence="4" id="KW-0547">Nucleotide-binding</keyword>
<evidence type="ECO:0000256" key="13">
    <source>
        <dbReference type="SAM" id="MobiDB-lite"/>
    </source>
</evidence>
<dbReference type="GO" id="GO:0016787">
    <property type="term" value="F:hydrolase activity"/>
    <property type="evidence" value="ECO:0007669"/>
    <property type="project" value="UniProtKB-KW"/>
</dbReference>
<feature type="region of interest" description="Disordered" evidence="13">
    <location>
        <begin position="729"/>
        <end position="807"/>
    </location>
</feature>
<dbReference type="GO" id="GO:0005524">
    <property type="term" value="F:ATP binding"/>
    <property type="evidence" value="ECO:0007669"/>
    <property type="project" value="UniProtKB-KW"/>
</dbReference>
<accession>A0A6A7A3P3</accession>
<evidence type="ECO:0000256" key="9">
    <source>
        <dbReference type="ARBA" id="ARBA00023242"/>
    </source>
</evidence>
<comment type="subcellular location">
    <subcellularLocation>
        <location evidence="1">Nucleus</location>
    </subcellularLocation>
</comment>
<feature type="compositionally biased region" description="Acidic residues" evidence="13">
    <location>
        <begin position="160"/>
        <end position="184"/>
    </location>
</feature>
<dbReference type="SMART" id="SM00487">
    <property type="entry name" value="DEXDc"/>
    <property type="match status" value="1"/>
</dbReference>